<dbReference type="EMBL" id="GAKP01003691">
    <property type="protein sequence ID" value="JAC55261.1"/>
    <property type="molecule type" value="Transcribed_RNA"/>
</dbReference>
<keyword evidence="4" id="KW-1185">Reference proteome</keyword>
<dbReference type="Gene3D" id="1.10.8.10">
    <property type="entry name" value="DNA helicase RuvA subunit, C-terminal domain"/>
    <property type="match status" value="1"/>
</dbReference>
<evidence type="ECO:0000313" key="4">
    <source>
        <dbReference type="Proteomes" id="UP001652620"/>
    </source>
</evidence>
<dbReference type="InterPro" id="IPR050730">
    <property type="entry name" value="UBX_domain-protein"/>
</dbReference>
<reference evidence="4" key="3">
    <citation type="submission" date="2025-05" db="UniProtKB">
        <authorList>
            <consortium name="RefSeq"/>
        </authorList>
    </citation>
    <scope>NUCLEOTIDE SEQUENCE [LARGE SCALE GENOMIC DNA]</scope>
</reference>
<dbReference type="AlphaFoldDB" id="A0A034WI85"/>
<dbReference type="PANTHER" id="PTHR23322:SF6">
    <property type="entry name" value="UBX DOMAIN-CONTAINING PROTEIN 7"/>
    <property type="match status" value="1"/>
</dbReference>
<dbReference type="OrthoDB" id="270602at2759"/>
<proteinExistence type="predicted"/>
<dbReference type="GO" id="GO:0043130">
    <property type="term" value="F:ubiquitin binding"/>
    <property type="evidence" value="ECO:0007669"/>
    <property type="project" value="TreeGrafter"/>
</dbReference>
<feature type="domain" description="UAS" evidence="2">
    <location>
        <begin position="165"/>
        <end position="287"/>
    </location>
</feature>
<feature type="compositionally biased region" description="Acidic residues" evidence="1">
    <location>
        <begin position="365"/>
        <end position="387"/>
    </location>
</feature>
<gene>
    <name evidence="3" type="primary">UBXN7</name>
    <name evidence="5" type="synonym">LOC105231191</name>
</gene>
<name>A0A034WI85_BACDO</name>
<dbReference type="Pfam" id="PF00789">
    <property type="entry name" value="UBX"/>
    <property type="match status" value="1"/>
</dbReference>
<dbReference type="InterPro" id="IPR001012">
    <property type="entry name" value="UBX_dom"/>
</dbReference>
<dbReference type="GO" id="GO:0005634">
    <property type="term" value="C:nucleus"/>
    <property type="evidence" value="ECO:0007669"/>
    <property type="project" value="TreeGrafter"/>
</dbReference>
<dbReference type="CDD" id="cd01767">
    <property type="entry name" value="UBX"/>
    <property type="match status" value="1"/>
</dbReference>
<reference evidence="5" key="2">
    <citation type="submission" date="2025-04" db="UniProtKB">
        <authorList>
            <consortium name="RefSeq"/>
        </authorList>
    </citation>
    <scope>IDENTIFICATION</scope>
    <source>
        <strain evidence="5">Punador</strain>
    </source>
</reference>
<dbReference type="SUPFAM" id="SSF46934">
    <property type="entry name" value="UBA-like"/>
    <property type="match status" value="1"/>
</dbReference>
<accession>A0A034WI85</accession>
<dbReference type="InterPro" id="IPR009060">
    <property type="entry name" value="UBA-like_sf"/>
</dbReference>
<dbReference type="Gene3D" id="3.10.20.90">
    <property type="entry name" value="Phosphatidylinositol 3-kinase Catalytic Subunit, Chain A, domain 1"/>
    <property type="match status" value="1"/>
</dbReference>
<sequence>MSTPNEELVERVVEVTGANADEAKHLLSACNNDVESAVALYFEQGGSAAEAVPAPVIDDEDNVRAPIAPKREQLIGPEDDNFLAAPSLSASGRMQRMNQRVKVCPFRDFAREGALMEEQLQADASGLGSSNGASGRRWASTRAASMVTSAVRAQSTDSKPSTSSRLGDLFRPPTDISFAGTFQAARARATALSQWLLVNVQDENFNSQVLNRDVWSNKEVRQVIKRRFLLWQIDTDTSEGRRFVTFYHCANLPYVCVVDPRTGEEMWKCTEPKESNVLCGLREFISEHKEFMDDGADDSPSTSKRTITLSDDEQEVEGCAEKKKRLKLLDLTEEEQINLAIRNSMRENGNANGKGKSKHTANNEDREEGTNDADDSSEFESMEEFGDEDSKSAYEHTNTSYETQLGKATNELTALRLRLLNAEGNDEVVQLRWPSDTLLKVLRLYIGEKHAHVTKNGGTYKLICAFPRKTLEAEHDSSSMKELGLHPSANLHITLDE</sequence>
<organism evidence="3">
    <name type="scientific">Bactrocera dorsalis</name>
    <name type="common">Oriental fruit fly</name>
    <name type="synonym">Dacus dorsalis</name>
    <dbReference type="NCBI Taxonomy" id="27457"/>
    <lineage>
        <taxon>Eukaryota</taxon>
        <taxon>Metazoa</taxon>
        <taxon>Ecdysozoa</taxon>
        <taxon>Arthropoda</taxon>
        <taxon>Hexapoda</taxon>
        <taxon>Insecta</taxon>
        <taxon>Pterygota</taxon>
        <taxon>Neoptera</taxon>
        <taxon>Endopterygota</taxon>
        <taxon>Diptera</taxon>
        <taxon>Brachycera</taxon>
        <taxon>Muscomorpha</taxon>
        <taxon>Tephritoidea</taxon>
        <taxon>Tephritidae</taxon>
        <taxon>Bactrocera</taxon>
        <taxon>Bactrocera</taxon>
    </lineage>
</organism>
<dbReference type="Proteomes" id="UP001652620">
    <property type="component" value="Chromosome 1"/>
</dbReference>
<dbReference type="InterPro" id="IPR029071">
    <property type="entry name" value="Ubiquitin-like_domsf"/>
</dbReference>
<dbReference type="OMA" id="CAFPRKS"/>
<feature type="compositionally biased region" description="Polar residues" evidence="1">
    <location>
        <begin position="299"/>
        <end position="309"/>
    </location>
</feature>
<dbReference type="GeneID" id="105231191"/>
<dbReference type="Pfam" id="PF13899">
    <property type="entry name" value="Thioredoxin_7"/>
    <property type="match status" value="1"/>
</dbReference>
<dbReference type="PANTHER" id="PTHR23322">
    <property type="entry name" value="FAS-ASSOCIATED PROTEIN"/>
    <property type="match status" value="1"/>
</dbReference>
<reference evidence="3" key="1">
    <citation type="journal article" date="2014" name="BMC Genomics">
        <title>Characterizing the developmental transcriptome of the oriental fruit fly, Bactrocera dorsalis (Diptera: Tephritidae) through comparative genomic analysis with Drosophila melanogaster utilizing modENCODE datasets.</title>
        <authorList>
            <person name="Geib S.M."/>
            <person name="Calla B."/>
            <person name="Hall B."/>
            <person name="Hou S."/>
            <person name="Manoukis N.C."/>
        </authorList>
    </citation>
    <scope>NUCLEOTIDE SEQUENCE</scope>
    <source>
        <strain evidence="3">Punador</strain>
    </source>
</reference>
<dbReference type="SUPFAM" id="SSF52833">
    <property type="entry name" value="Thioredoxin-like"/>
    <property type="match status" value="1"/>
</dbReference>
<evidence type="ECO:0000256" key="1">
    <source>
        <dbReference type="SAM" id="MobiDB-lite"/>
    </source>
</evidence>
<evidence type="ECO:0000313" key="5">
    <source>
        <dbReference type="RefSeq" id="XP_011210650.1"/>
    </source>
</evidence>
<dbReference type="SMART" id="SM00594">
    <property type="entry name" value="UAS"/>
    <property type="match status" value="1"/>
</dbReference>
<dbReference type="RefSeq" id="XP_011210650.1">
    <property type="nucleotide sequence ID" value="XM_011212348.3"/>
</dbReference>
<protein>
    <submittedName>
        <fullName evidence="3 5">UBX domain-containing protein 7</fullName>
    </submittedName>
</protein>
<dbReference type="CDD" id="cd02958">
    <property type="entry name" value="UAS"/>
    <property type="match status" value="1"/>
</dbReference>
<dbReference type="SUPFAM" id="SSF54236">
    <property type="entry name" value="Ubiquitin-like"/>
    <property type="match status" value="1"/>
</dbReference>
<dbReference type="Gene3D" id="3.40.30.10">
    <property type="entry name" value="Glutaredoxin"/>
    <property type="match status" value="1"/>
</dbReference>
<dbReference type="Pfam" id="PF14555">
    <property type="entry name" value="UBA_4"/>
    <property type="match status" value="1"/>
</dbReference>
<dbReference type="InterPro" id="IPR006577">
    <property type="entry name" value="UAS"/>
</dbReference>
<evidence type="ECO:0000259" key="2">
    <source>
        <dbReference type="SMART" id="SM00594"/>
    </source>
</evidence>
<dbReference type="InterPro" id="IPR036249">
    <property type="entry name" value="Thioredoxin-like_sf"/>
</dbReference>
<evidence type="ECO:0000313" key="3">
    <source>
        <dbReference type="EMBL" id="JAC55261.1"/>
    </source>
</evidence>
<feature type="region of interest" description="Disordered" evidence="1">
    <location>
        <begin position="341"/>
        <end position="393"/>
    </location>
</feature>
<dbReference type="GO" id="GO:0043161">
    <property type="term" value="P:proteasome-mediated ubiquitin-dependent protein catabolic process"/>
    <property type="evidence" value="ECO:0007669"/>
    <property type="project" value="TreeGrafter"/>
</dbReference>
<feature type="region of interest" description="Disordered" evidence="1">
    <location>
        <begin position="291"/>
        <end position="318"/>
    </location>
</feature>
<dbReference type="KEGG" id="bdr:105231191"/>